<proteinExistence type="predicted"/>
<feature type="transmembrane region" description="Helical" evidence="1">
    <location>
        <begin position="12"/>
        <end position="28"/>
    </location>
</feature>
<accession>A0A9P4NLH3</accession>
<evidence type="ECO:0000313" key="3">
    <source>
        <dbReference type="Proteomes" id="UP000800235"/>
    </source>
</evidence>
<keyword evidence="1" id="KW-0812">Transmembrane</keyword>
<reference evidence="2" key="1">
    <citation type="journal article" date="2020" name="Stud. Mycol.">
        <title>101 Dothideomycetes genomes: a test case for predicting lifestyles and emergence of pathogens.</title>
        <authorList>
            <person name="Haridas S."/>
            <person name="Albert R."/>
            <person name="Binder M."/>
            <person name="Bloem J."/>
            <person name="Labutti K."/>
            <person name="Salamov A."/>
            <person name="Andreopoulos B."/>
            <person name="Baker S."/>
            <person name="Barry K."/>
            <person name="Bills G."/>
            <person name="Bluhm B."/>
            <person name="Cannon C."/>
            <person name="Castanera R."/>
            <person name="Culley D."/>
            <person name="Daum C."/>
            <person name="Ezra D."/>
            <person name="Gonzalez J."/>
            <person name="Henrissat B."/>
            <person name="Kuo A."/>
            <person name="Liang C."/>
            <person name="Lipzen A."/>
            <person name="Lutzoni F."/>
            <person name="Magnuson J."/>
            <person name="Mondo S."/>
            <person name="Nolan M."/>
            <person name="Ohm R."/>
            <person name="Pangilinan J."/>
            <person name="Park H.-J."/>
            <person name="Ramirez L."/>
            <person name="Alfaro M."/>
            <person name="Sun H."/>
            <person name="Tritt A."/>
            <person name="Yoshinaga Y."/>
            <person name="Zwiers L.-H."/>
            <person name="Turgeon B."/>
            <person name="Goodwin S."/>
            <person name="Spatafora J."/>
            <person name="Crous P."/>
            <person name="Grigoriev I."/>
        </authorList>
    </citation>
    <scope>NUCLEOTIDE SEQUENCE</scope>
    <source>
        <strain evidence="2">CBS 130266</strain>
    </source>
</reference>
<keyword evidence="1" id="KW-0472">Membrane</keyword>
<organism evidence="2 3">
    <name type="scientific">Tothia fuscella</name>
    <dbReference type="NCBI Taxonomy" id="1048955"/>
    <lineage>
        <taxon>Eukaryota</taxon>
        <taxon>Fungi</taxon>
        <taxon>Dikarya</taxon>
        <taxon>Ascomycota</taxon>
        <taxon>Pezizomycotina</taxon>
        <taxon>Dothideomycetes</taxon>
        <taxon>Pleosporomycetidae</taxon>
        <taxon>Venturiales</taxon>
        <taxon>Cylindrosympodiaceae</taxon>
        <taxon>Tothia</taxon>
    </lineage>
</organism>
<dbReference type="EMBL" id="MU007064">
    <property type="protein sequence ID" value="KAF2426485.1"/>
    <property type="molecule type" value="Genomic_DNA"/>
</dbReference>
<evidence type="ECO:0000313" key="2">
    <source>
        <dbReference type="EMBL" id="KAF2426485.1"/>
    </source>
</evidence>
<comment type="caution">
    <text evidence="2">The sequence shown here is derived from an EMBL/GenBank/DDBJ whole genome shotgun (WGS) entry which is preliminary data.</text>
</comment>
<dbReference type="AlphaFoldDB" id="A0A9P4NLH3"/>
<keyword evidence="3" id="KW-1185">Reference proteome</keyword>
<dbReference type="Proteomes" id="UP000800235">
    <property type="component" value="Unassembled WGS sequence"/>
</dbReference>
<gene>
    <name evidence="2" type="ORF">EJ08DRAFT_372861</name>
</gene>
<name>A0A9P4NLH3_9PEZI</name>
<keyword evidence="1" id="KW-1133">Transmembrane helix</keyword>
<sequence length="73" mass="8266">MASILRILYEHFLYLWISFAVYVAYSMLQEALTNIQIPMRFPITISILSKFNGADVNNSLEVCCRTCGSSAIL</sequence>
<evidence type="ECO:0000256" key="1">
    <source>
        <dbReference type="SAM" id="Phobius"/>
    </source>
</evidence>
<protein>
    <submittedName>
        <fullName evidence="2">Uncharacterized protein</fullName>
    </submittedName>
</protein>